<evidence type="ECO:0000256" key="1">
    <source>
        <dbReference type="ARBA" id="ARBA00007447"/>
    </source>
</evidence>
<dbReference type="PANTHER" id="PTHR13683">
    <property type="entry name" value="ASPARTYL PROTEASES"/>
    <property type="match status" value="1"/>
</dbReference>
<evidence type="ECO:0000313" key="5">
    <source>
        <dbReference type="Proteomes" id="UP000327157"/>
    </source>
</evidence>
<feature type="domain" description="Xylanase inhibitor N-terminal" evidence="3">
    <location>
        <begin position="54"/>
        <end position="159"/>
    </location>
</feature>
<dbReference type="GO" id="GO:0004190">
    <property type="term" value="F:aspartic-type endopeptidase activity"/>
    <property type="evidence" value="ECO:0007669"/>
    <property type="project" value="InterPro"/>
</dbReference>
<comment type="caution">
    <text evidence="4">The sequence shown here is derived from an EMBL/GenBank/DDBJ whole genome shotgun (WGS) entry which is preliminary data.</text>
</comment>
<dbReference type="EMBL" id="SMOL01000553">
    <property type="protein sequence ID" value="KAB2609014.1"/>
    <property type="molecule type" value="Genomic_DNA"/>
</dbReference>
<evidence type="ECO:0000259" key="3">
    <source>
        <dbReference type="Pfam" id="PF14543"/>
    </source>
</evidence>
<keyword evidence="5" id="KW-1185">Reference proteome</keyword>
<name>A0A5N5GE67_9ROSA</name>
<organism evidence="4 5">
    <name type="scientific">Pyrus ussuriensis x Pyrus communis</name>
    <dbReference type="NCBI Taxonomy" id="2448454"/>
    <lineage>
        <taxon>Eukaryota</taxon>
        <taxon>Viridiplantae</taxon>
        <taxon>Streptophyta</taxon>
        <taxon>Embryophyta</taxon>
        <taxon>Tracheophyta</taxon>
        <taxon>Spermatophyta</taxon>
        <taxon>Magnoliopsida</taxon>
        <taxon>eudicotyledons</taxon>
        <taxon>Gunneridae</taxon>
        <taxon>Pentapetalae</taxon>
        <taxon>rosids</taxon>
        <taxon>fabids</taxon>
        <taxon>Rosales</taxon>
        <taxon>Rosaceae</taxon>
        <taxon>Amygdaloideae</taxon>
        <taxon>Maleae</taxon>
        <taxon>Pyrus</taxon>
    </lineage>
</organism>
<dbReference type="PANTHER" id="PTHR13683:SF227">
    <property type="entry name" value="EUKARYOTIC ASPARTYL PROTEASE FAMILY PROTEIN"/>
    <property type="match status" value="1"/>
</dbReference>
<dbReference type="Gene3D" id="2.40.70.10">
    <property type="entry name" value="Acid Proteases"/>
    <property type="match status" value="1"/>
</dbReference>
<feature type="compositionally biased region" description="Low complexity" evidence="2">
    <location>
        <begin position="1"/>
        <end position="16"/>
    </location>
</feature>
<reference evidence="4 5" key="3">
    <citation type="submission" date="2019-11" db="EMBL/GenBank/DDBJ databases">
        <title>A de novo genome assembly of a pear dwarfing rootstock.</title>
        <authorList>
            <person name="Wang F."/>
            <person name="Wang J."/>
            <person name="Li S."/>
            <person name="Zhang Y."/>
            <person name="Fang M."/>
            <person name="Ma L."/>
            <person name="Zhao Y."/>
            <person name="Jiang S."/>
        </authorList>
    </citation>
    <scope>NUCLEOTIDE SEQUENCE [LARGE SCALE GENOMIC DNA]</scope>
    <source>
        <strain evidence="4">S2</strain>
        <tissue evidence="4">Leaf</tissue>
    </source>
</reference>
<dbReference type="AlphaFoldDB" id="A0A5N5GE67"/>
<proteinExistence type="inferred from homology"/>
<evidence type="ECO:0000313" key="4">
    <source>
        <dbReference type="EMBL" id="KAB2609014.1"/>
    </source>
</evidence>
<dbReference type="Proteomes" id="UP000327157">
    <property type="component" value="Chromosome 14"/>
</dbReference>
<dbReference type="Pfam" id="PF14543">
    <property type="entry name" value="TAXi_N"/>
    <property type="match status" value="1"/>
</dbReference>
<reference evidence="4 5" key="1">
    <citation type="submission" date="2019-09" db="EMBL/GenBank/DDBJ databases">
        <authorList>
            <person name="Ou C."/>
        </authorList>
    </citation>
    <scope>NUCLEOTIDE SEQUENCE [LARGE SCALE GENOMIC DNA]</scope>
    <source>
        <strain evidence="4">S2</strain>
        <tissue evidence="4">Leaf</tissue>
    </source>
</reference>
<accession>A0A5N5GE67</accession>
<evidence type="ECO:0000256" key="2">
    <source>
        <dbReference type="SAM" id="MobiDB-lite"/>
    </source>
</evidence>
<comment type="similarity">
    <text evidence="1">Belongs to the peptidase A1 family.</text>
</comment>
<reference evidence="5" key="2">
    <citation type="submission" date="2019-10" db="EMBL/GenBank/DDBJ databases">
        <title>A de novo genome assembly of a pear dwarfing rootstock.</title>
        <authorList>
            <person name="Wang F."/>
            <person name="Wang J."/>
            <person name="Li S."/>
            <person name="Zhang Y."/>
            <person name="Fang M."/>
            <person name="Ma L."/>
            <person name="Zhao Y."/>
            <person name="Jiang S."/>
        </authorList>
    </citation>
    <scope>NUCLEOTIDE SEQUENCE [LARGE SCALE GENOMIC DNA]</scope>
</reference>
<dbReference type="InterPro" id="IPR032861">
    <property type="entry name" value="TAXi_N"/>
</dbReference>
<protein>
    <recommendedName>
        <fullName evidence="3">Xylanase inhibitor N-terminal domain-containing protein</fullName>
    </recommendedName>
</protein>
<dbReference type="InterPro" id="IPR021109">
    <property type="entry name" value="Peptidase_aspartic_dom_sf"/>
</dbReference>
<sequence length="172" mass="19078">MPIITTNTTGTSGTSTHSKLAGTNATTNQPLTNRKSARLQKFGSSAVFLLHENRFDLDIDTGNNLTWLQCDAPCTGCTKPRKHLYKTNNNLLGCEHPLCVAFHSLASNPCKTPDDQCDNEVEYADYGLSLGTKPENRKQNTKSRKQNIELNNLQSCNHLKLQKLLLMESLLS</sequence>
<feature type="region of interest" description="Disordered" evidence="2">
    <location>
        <begin position="1"/>
        <end position="32"/>
    </location>
</feature>
<dbReference type="OrthoDB" id="1936296at2759"/>
<dbReference type="SUPFAM" id="SSF50630">
    <property type="entry name" value="Acid proteases"/>
    <property type="match status" value="1"/>
</dbReference>
<dbReference type="InterPro" id="IPR001461">
    <property type="entry name" value="Aspartic_peptidase_A1"/>
</dbReference>
<feature type="compositionally biased region" description="Polar residues" evidence="2">
    <location>
        <begin position="17"/>
        <end position="32"/>
    </location>
</feature>
<dbReference type="GO" id="GO:0006508">
    <property type="term" value="P:proteolysis"/>
    <property type="evidence" value="ECO:0007669"/>
    <property type="project" value="InterPro"/>
</dbReference>
<gene>
    <name evidence="4" type="ORF">D8674_012182</name>
</gene>